<name>A0AAW1QHN9_9CHLO</name>
<dbReference type="AlphaFoldDB" id="A0AAW1QHN9"/>
<organism evidence="2 3">
    <name type="scientific">Apatococcus lobatus</name>
    <dbReference type="NCBI Taxonomy" id="904363"/>
    <lineage>
        <taxon>Eukaryota</taxon>
        <taxon>Viridiplantae</taxon>
        <taxon>Chlorophyta</taxon>
        <taxon>core chlorophytes</taxon>
        <taxon>Trebouxiophyceae</taxon>
        <taxon>Chlorellales</taxon>
        <taxon>Chlorellaceae</taxon>
        <taxon>Apatococcus</taxon>
    </lineage>
</organism>
<dbReference type="Proteomes" id="UP001438707">
    <property type="component" value="Unassembled WGS sequence"/>
</dbReference>
<reference evidence="2 3" key="1">
    <citation type="journal article" date="2024" name="Nat. Commun.">
        <title>Phylogenomics reveals the evolutionary origins of lichenization in chlorophyte algae.</title>
        <authorList>
            <person name="Puginier C."/>
            <person name="Libourel C."/>
            <person name="Otte J."/>
            <person name="Skaloud P."/>
            <person name="Haon M."/>
            <person name="Grisel S."/>
            <person name="Petersen M."/>
            <person name="Berrin J.G."/>
            <person name="Delaux P.M."/>
            <person name="Dal Grande F."/>
            <person name="Keller J."/>
        </authorList>
    </citation>
    <scope>NUCLEOTIDE SEQUENCE [LARGE SCALE GENOMIC DNA]</scope>
    <source>
        <strain evidence="2 3">SAG 2145</strain>
    </source>
</reference>
<comment type="caution">
    <text evidence="2">The sequence shown here is derived from an EMBL/GenBank/DDBJ whole genome shotgun (WGS) entry which is preliminary data.</text>
</comment>
<evidence type="ECO:0000256" key="1">
    <source>
        <dbReference type="SAM" id="MobiDB-lite"/>
    </source>
</evidence>
<feature type="compositionally biased region" description="Low complexity" evidence="1">
    <location>
        <begin position="660"/>
        <end position="679"/>
    </location>
</feature>
<feature type="region of interest" description="Disordered" evidence="1">
    <location>
        <begin position="108"/>
        <end position="133"/>
    </location>
</feature>
<evidence type="ECO:0000313" key="3">
    <source>
        <dbReference type="Proteomes" id="UP001438707"/>
    </source>
</evidence>
<dbReference type="EMBL" id="JALJOS010000043">
    <property type="protein sequence ID" value="KAK9820817.1"/>
    <property type="molecule type" value="Genomic_DNA"/>
</dbReference>
<sequence>MTNRVLPAQMEAFRSEVWREDTMVKDTYYGGPLTGEEALGALRTENPQWTGKLTTKDSQVGLRGPTKLDSSKTYVLRLTAHADLSKPIWYEHRAMADAMCPYASGPGAAGGRADGSTGQIPPARQGPFRSNLPSSRLRAHEEIAQMYYVGDDGDESLFCDPNDAALQIRRWILRALARGQLWRRPGGKRYYRNPAQPLLINGFTKAGKSFVLADILPAVLADVPALREQGPFLLRLDCSDIPVQHGSAGLLAWLLKNVMYQMYIANVPIPEFVWQRAADAARGHDHAFIIYMYLEELLAACQELTIVMIDETQNLLMPRGPDGKIDSVTYMRDVVFKFLLTRTQPNMTCVITGSSLVLAWLSIAEMPPNGVCAMTSCIPLYLPSTFWADHMAAIWADLVQQGGLIPEVLRDICPRRPACLVMMSEEYSGEVDAATFASEWIYTKLVAESRQEWNQALLLLTKDQALAVLQLSSVLSGLNATGTLGPGLQRSFNRYLRQKPGSNSYFLDSPEQRQLLQLTISKDGHIRTDWPGLGIHESLVKLEAAKLVRQSGELITRMQGKYDLAAGGEFMEKIKAIADQIDSKLSWQKWHSCEWFLRAAAHPRKEASAAGPDTSEPGHATRDVAVVCMSSCLGCSLHELVGLLQDAISPLDAPDDAPDDTIAAEASNPQPPSASAAASCGTPDAARQSLLVTPRQRLVQHRLSALGNPRTRPLQRPCAHPVRTSKLKQYLIASQQLQRVLT</sequence>
<evidence type="ECO:0000313" key="2">
    <source>
        <dbReference type="EMBL" id="KAK9820817.1"/>
    </source>
</evidence>
<proteinExistence type="predicted"/>
<keyword evidence="3" id="KW-1185">Reference proteome</keyword>
<accession>A0AAW1QHN9</accession>
<protein>
    <submittedName>
        <fullName evidence="2">Uncharacterized protein</fullName>
    </submittedName>
</protein>
<feature type="region of interest" description="Disordered" evidence="1">
    <location>
        <begin position="651"/>
        <end position="681"/>
    </location>
</feature>
<gene>
    <name evidence="2" type="ORF">WJX74_008476</name>
</gene>